<organism evidence="2 3">
    <name type="scientific">Flavobacterium magnum</name>
    <dbReference type="NCBI Taxonomy" id="2162713"/>
    <lineage>
        <taxon>Bacteria</taxon>
        <taxon>Pseudomonadati</taxon>
        <taxon>Bacteroidota</taxon>
        <taxon>Flavobacteriia</taxon>
        <taxon>Flavobacteriales</taxon>
        <taxon>Flavobacteriaceae</taxon>
        <taxon>Flavobacterium</taxon>
    </lineage>
</organism>
<keyword evidence="1" id="KW-0732">Signal</keyword>
<name>A0A2S0RGR6_9FLAO</name>
<reference evidence="2 3" key="1">
    <citation type="submission" date="2018-04" db="EMBL/GenBank/DDBJ databases">
        <title>Genome sequencing of Flavobacterium sp. HYN0048.</title>
        <authorList>
            <person name="Yi H."/>
            <person name="Baek C."/>
        </authorList>
    </citation>
    <scope>NUCLEOTIDE SEQUENCE [LARGE SCALE GENOMIC DNA]</scope>
    <source>
        <strain evidence="2 3">HYN0048</strain>
    </source>
</reference>
<evidence type="ECO:0000256" key="1">
    <source>
        <dbReference type="SAM" id="SignalP"/>
    </source>
</evidence>
<feature type="signal peptide" evidence="1">
    <location>
        <begin position="1"/>
        <end position="29"/>
    </location>
</feature>
<dbReference type="Proteomes" id="UP000244193">
    <property type="component" value="Chromosome"/>
</dbReference>
<evidence type="ECO:0000313" key="2">
    <source>
        <dbReference type="EMBL" id="AWA29912.1"/>
    </source>
</evidence>
<protein>
    <recommendedName>
        <fullName evidence="4">T9SS C-terminal target domain-containing protein</fullName>
    </recommendedName>
</protein>
<gene>
    <name evidence="2" type="ORF">HYN48_07365</name>
</gene>
<dbReference type="EMBL" id="CP028811">
    <property type="protein sequence ID" value="AWA29912.1"/>
    <property type="molecule type" value="Genomic_DNA"/>
</dbReference>
<dbReference type="KEGG" id="fmg:HYN48_07365"/>
<keyword evidence="3" id="KW-1185">Reference proteome</keyword>
<sequence>MKQMYNTLQDRLFLACILLCTISAWPSRAAFTAHGTQPGQVRNLRVTDTTEPERHRYWLSLHTSDDIVSTILVGYMDGTTIGADPGYDCMGFSTSVFYTLLGTDAYIIQGRPLPFTGDDVIPLGYKAAQAGSFTLSIPDADGLFEAQDILVRDKLDGTLHNVSEAPYTFTSNAGIFNDRFEVLYADMATASVLSAGTDNTLARVQVCLAHGTLSIQSPKNIATVNLYDTSGRLLTSRSHVNAPTVAIEAGWTKQVLIVQAVALDGSTVTRKVIQ</sequence>
<proteinExistence type="predicted"/>
<feature type="chain" id="PRO_5015560273" description="T9SS C-terminal target domain-containing protein" evidence="1">
    <location>
        <begin position="30"/>
        <end position="274"/>
    </location>
</feature>
<evidence type="ECO:0008006" key="4">
    <source>
        <dbReference type="Google" id="ProtNLM"/>
    </source>
</evidence>
<dbReference type="AlphaFoldDB" id="A0A2S0RGR6"/>
<accession>A0A2S0RGR6</accession>
<evidence type="ECO:0000313" key="3">
    <source>
        <dbReference type="Proteomes" id="UP000244193"/>
    </source>
</evidence>